<dbReference type="GO" id="GO:0005737">
    <property type="term" value="C:cytoplasm"/>
    <property type="evidence" value="ECO:0007669"/>
    <property type="project" value="TreeGrafter"/>
</dbReference>
<dbReference type="SUPFAM" id="SSF52129">
    <property type="entry name" value="Caspase-like"/>
    <property type="match status" value="1"/>
</dbReference>
<dbReference type="PROSITE" id="PS51257">
    <property type="entry name" value="PROKAR_LIPOPROTEIN"/>
    <property type="match status" value="1"/>
</dbReference>
<evidence type="ECO:0000259" key="1">
    <source>
        <dbReference type="Pfam" id="PF00656"/>
    </source>
</evidence>
<feature type="domain" description="Peptidase C14 caspase" evidence="1">
    <location>
        <begin position="7"/>
        <end position="285"/>
    </location>
</feature>
<reference evidence="3 4" key="1">
    <citation type="submission" date="2018-11" db="EMBL/GenBank/DDBJ databases">
        <title>Chitinophaga lutea sp.nov., isolate from arsenic contaminated soil.</title>
        <authorList>
            <person name="Zong Y."/>
        </authorList>
    </citation>
    <scope>NUCLEOTIDE SEQUENCE [LARGE SCALE GENOMIC DNA]</scope>
    <source>
        <strain evidence="3 4">ZY74</strain>
    </source>
</reference>
<evidence type="ECO:0000259" key="2">
    <source>
        <dbReference type="Pfam" id="PF24096"/>
    </source>
</evidence>
<dbReference type="OrthoDB" id="9812126at2"/>
<dbReference type="GO" id="GO:0004197">
    <property type="term" value="F:cysteine-type endopeptidase activity"/>
    <property type="evidence" value="ECO:0007669"/>
    <property type="project" value="InterPro"/>
</dbReference>
<feature type="domain" description="DUF7379" evidence="2">
    <location>
        <begin position="836"/>
        <end position="925"/>
    </location>
</feature>
<dbReference type="PANTHER" id="PTHR48104:SF30">
    <property type="entry name" value="METACASPASE-1"/>
    <property type="match status" value="1"/>
</dbReference>
<organism evidence="3 4">
    <name type="scientific">Chitinophaga lutea</name>
    <dbReference type="NCBI Taxonomy" id="2488634"/>
    <lineage>
        <taxon>Bacteria</taxon>
        <taxon>Pseudomonadati</taxon>
        <taxon>Bacteroidota</taxon>
        <taxon>Chitinophagia</taxon>
        <taxon>Chitinophagales</taxon>
        <taxon>Chitinophagaceae</taxon>
        <taxon>Chitinophaga</taxon>
    </lineage>
</organism>
<proteinExistence type="predicted"/>
<protein>
    <recommendedName>
        <fullName evidence="5">Caspase family protein</fullName>
    </recommendedName>
</protein>
<dbReference type="AlphaFoldDB" id="A0A3N4P9P1"/>
<dbReference type="Gene3D" id="3.40.50.1820">
    <property type="entry name" value="alpha/beta hydrolase"/>
    <property type="match status" value="1"/>
</dbReference>
<dbReference type="PANTHER" id="PTHR48104">
    <property type="entry name" value="METACASPASE-4"/>
    <property type="match status" value="1"/>
</dbReference>
<dbReference type="RefSeq" id="WP_123849017.1">
    <property type="nucleotide sequence ID" value="NZ_RPDH01000003.1"/>
</dbReference>
<gene>
    <name evidence="3" type="ORF">EGT74_23575</name>
</gene>
<name>A0A3N4P9P1_9BACT</name>
<evidence type="ECO:0000313" key="4">
    <source>
        <dbReference type="Proteomes" id="UP000278351"/>
    </source>
</evidence>
<dbReference type="InterPro" id="IPR011600">
    <property type="entry name" value="Pept_C14_caspase"/>
</dbReference>
<keyword evidence="4" id="KW-1185">Reference proteome</keyword>
<dbReference type="SUPFAM" id="SSF53474">
    <property type="entry name" value="alpha/beta-Hydrolases"/>
    <property type="match status" value="1"/>
</dbReference>
<dbReference type="InterPro" id="IPR055803">
    <property type="entry name" value="DUF7379"/>
</dbReference>
<dbReference type="InterPro" id="IPR029058">
    <property type="entry name" value="AB_hydrolase_fold"/>
</dbReference>
<dbReference type="Pfam" id="PF00656">
    <property type="entry name" value="Peptidase_C14"/>
    <property type="match status" value="1"/>
</dbReference>
<dbReference type="GO" id="GO:0006508">
    <property type="term" value="P:proteolysis"/>
    <property type="evidence" value="ECO:0007669"/>
    <property type="project" value="InterPro"/>
</dbReference>
<evidence type="ECO:0000313" key="3">
    <source>
        <dbReference type="EMBL" id="RPE05372.1"/>
    </source>
</evidence>
<dbReference type="Proteomes" id="UP000278351">
    <property type="component" value="Unassembled WGS sequence"/>
</dbReference>
<dbReference type="Pfam" id="PF24096">
    <property type="entry name" value="DUF7379"/>
    <property type="match status" value="1"/>
</dbReference>
<dbReference type="InterPro" id="IPR029030">
    <property type="entry name" value="Caspase-like_dom_sf"/>
</dbReference>
<dbReference type="InterPro" id="IPR050452">
    <property type="entry name" value="Metacaspase"/>
</dbReference>
<evidence type="ECO:0008006" key="5">
    <source>
        <dbReference type="Google" id="ProtNLM"/>
    </source>
</evidence>
<dbReference type="Gene3D" id="3.40.50.1460">
    <property type="match status" value="1"/>
</dbReference>
<dbReference type="EMBL" id="RPDH01000003">
    <property type="protein sequence ID" value="RPE05372.1"/>
    <property type="molecule type" value="Genomic_DNA"/>
</dbReference>
<accession>A0A3N4P9P1</accession>
<sequence>MQERMFYAAFVGINAYPQGALSGCVGDVLELDLLFREQCAQQTGIRYQPVYYLAPNAADAWRIEAHEAATGEKLRYEAPTFSNLSTRLFTHFKDAGEGDICVFYYSGHGSQTEAPPVFDRLMMETLVCVDSRDENNPAARDLIDKELAWLLWKTFSGKPAHVLVMMDCCHSGNNTRSLKNEADVQFRYLPSDRNKIPFEQYLGYGDAGFYSSEGGKMSIKIPRYVHLAACRDDEKAQETMQGGLFTNRLTEALRSGGAAGSYRQLMQGLTISVGNRAERQTPVAFSVEDGDLDQQFLSGNIRPYRPFYNVRYNAREKRWKIYGGAMHGLTTGDTLRVSDGEKQADVVLQEVAAAWSWVALGGFDEDSTTVTAVLVRSAAAVMKVGVQPALKDIIALADIEKADGASASPSPENAARKTYPYFTLLEEGAPGVQYVIRQLADAAYVLLPVNGDMPLFKRQSDAAVFLENVNKVGSWLSALELQHQAAGLSQGDFVFQWAAEPGEVLPDGVALRYEGEQYPSFGLRISINPVSPLKECYIKALYLGSKYGVNTSLIRDDNNKLTNTPGSYLDLSLQYQGNTYTRLPVSIDEKYARYNIREITDYLKIIVSDTPVHLDQYEQEELELDDGTVTRGLAVPGAVRGAAAEQPQWSVFTFRVMCKRTPAEQTLQSGGKAAFYAFDIEAPDGFKGRVVLQPKEHTTRSMEPDLWGATLTGEVLGGQALLLYPETPIPEGGALRLRLKPPAAAVRSLKDDQLEEIVLPYGFDPATRQFVPLGYADDAGNIFIEQLPASGERSIGGAVKLYFKKIFKPRQVNLLVAPPGLKGKATLLIHGFTGETQSMREACANGDALLTYDYENLATPVARTAELLHTALLDAGVGNGVELTVVGHGTGGLVARWLAEQLKAPYVKRLVLVGTPNAGAKLAALTASVTGMLADALNFTGPVKYAITGLAWLLKHLKLHPATAFKEMQPGSELMQQMQASVMAPGVEYKIIAGDASLMKGGIIDKAIVHVFGQERNDRAVTVASMQAIPGLDLQNQVAIVPCHHLGYFRKETGIQLT</sequence>
<comment type="caution">
    <text evidence="3">The sequence shown here is derived from an EMBL/GenBank/DDBJ whole genome shotgun (WGS) entry which is preliminary data.</text>
</comment>